<dbReference type="SUPFAM" id="SSF160467">
    <property type="entry name" value="PH0987 N-terminal domain-like"/>
    <property type="match status" value="1"/>
</dbReference>
<sequence>MKSKYDPVLKVMPEKRYRGEVFFRVAGDEFLEVAYGTEEAITGLKEMLLNIFRVIIVNQKVKDANIKGLKEIVPGGRTNLYKFDPLKIDIRKLADEISAVESEVQSIEDAEIETRFIRLPLVFDDSEVRRSIEKYVKEIKPFP</sequence>
<comment type="caution">
    <text evidence="2">The sequence shown here is derived from an EMBL/GenBank/DDBJ whole genome shotgun (WGS) entry which is preliminary data.</text>
</comment>
<name>X1GAN4_9ZZZZ</name>
<evidence type="ECO:0000313" key="2">
    <source>
        <dbReference type="EMBL" id="GAH41890.1"/>
    </source>
</evidence>
<reference evidence="2" key="1">
    <citation type="journal article" date="2014" name="Front. Microbiol.">
        <title>High frequency of phylogenetically diverse reductive dehalogenase-homologous genes in deep subseafloor sedimentary metagenomes.</title>
        <authorList>
            <person name="Kawai M."/>
            <person name="Futagami T."/>
            <person name="Toyoda A."/>
            <person name="Takaki Y."/>
            <person name="Nishi S."/>
            <person name="Hori S."/>
            <person name="Arai W."/>
            <person name="Tsubouchi T."/>
            <person name="Morono Y."/>
            <person name="Uchiyama I."/>
            <person name="Ito T."/>
            <person name="Fujiyama A."/>
            <person name="Inagaki F."/>
            <person name="Takami H."/>
        </authorList>
    </citation>
    <scope>NUCLEOTIDE SEQUENCE</scope>
    <source>
        <strain evidence="2">Expedition CK06-06</strain>
    </source>
</reference>
<dbReference type="Pfam" id="PF02682">
    <property type="entry name" value="CT_C_D"/>
    <property type="match status" value="1"/>
</dbReference>
<evidence type="ECO:0000259" key="1">
    <source>
        <dbReference type="Pfam" id="PF02682"/>
    </source>
</evidence>
<accession>X1GAN4</accession>
<dbReference type="InterPro" id="IPR003833">
    <property type="entry name" value="CT_C_D"/>
</dbReference>
<feature type="domain" description="Carboxyltransferase" evidence="1">
    <location>
        <begin position="52"/>
        <end position="126"/>
    </location>
</feature>
<organism evidence="2">
    <name type="scientific">marine sediment metagenome</name>
    <dbReference type="NCBI Taxonomy" id="412755"/>
    <lineage>
        <taxon>unclassified sequences</taxon>
        <taxon>metagenomes</taxon>
        <taxon>ecological metagenomes</taxon>
    </lineage>
</organism>
<gene>
    <name evidence="2" type="ORF">S03H2_14085</name>
</gene>
<dbReference type="EMBL" id="BARU01007145">
    <property type="protein sequence ID" value="GAH41890.1"/>
    <property type="molecule type" value="Genomic_DNA"/>
</dbReference>
<dbReference type="AlphaFoldDB" id="X1GAN4"/>
<proteinExistence type="predicted"/>
<protein>
    <recommendedName>
        <fullName evidence="1">Carboxyltransferase domain-containing protein</fullName>
    </recommendedName>
</protein>
<dbReference type="Gene3D" id="3.30.1360.40">
    <property type="match status" value="1"/>
</dbReference>